<comment type="caution">
    <text evidence="2">The sequence shown here is derived from an EMBL/GenBank/DDBJ whole genome shotgun (WGS) entry which is preliminary data.</text>
</comment>
<feature type="domain" description="Malic enzyme NAD-binding" evidence="1">
    <location>
        <begin position="1"/>
        <end position="65"/>
    </location>
</feature>
<protein>
    <submittedName>
        <fullName evidence="2">NAD-dependent malic enzyme</fullName>
        <ecNumber evidence="2">1.1.1.38</ecNumber>
    </submittedName>
</protein>
<accession>A0A850R1Y8</accession>
<dbReference type="AlphaFoldDB" id="A0A850R1Y8"/>
<keyword evidence="2" id="KW-0560">Oxidoreductase</keyword>
<reference evidence="2 3" key="1">
    <citation type="submission" date="2020-06" db="EMBL/GenBank/DDBJ databases">
        <title>Photobacterium damselae subsp. damselae comparative genomics.</title>
        <authorList>
            <person name="Osorio C.R."/>
        </authorList>
    </citation>
    <scope>NUCLEOTIDE SEQUENCE [LARGE SCALE GENOMIC DNA]</scope>
    <source>
        <strain evidence="2 3">TW250/03</strain>
    </source>
</reference>
<dbReference type="InterPro" id="IPR036291">
    <property type="entry name" value="NAD(P)-bd_dom_sf"/>
</dbReference>
<dbReference type="PANTHER" id="PTHR23406:SF34">
    <property type="entry name" value="NAD-DEPENDENT MALIC ENZYME, MITOCHONDRIAL"/>
    <property type="match status" value="1"/>
</dbReference>
<feature type="non-terminal residue" evidence="2">
    <location>
        <position position="1"/>
    </location>
</feature>
<sequence length="99" mass="10793">IFPGVGLGVISANANRVTNEMLQQASIALAAMSPMRHGGQALLPSLSDIQAVSRHIALAVAKKAVEQGKATERTEDRLLERIDDAFWQAQYCEYRRIAS</sequence>
<evidence type="ECO:0000313" key="3">
    <source>
        <dbReference type="Proteomes" id="UP000533429"/>
    </source>
</evidence>
<evidence type="ECO:0000313" key="2">
    <source>
        <dbReference type="EMBL" id="NVP02558.1"/>
    </source>
</evidence>
<gene>
    <name evidence="2" type="ORF">HWA77_20310</name>
</gene>
<dbReference type="SUPFAM" id="SSF51735">
    <property type="entry name" value="NAD(P)-binding Rossmann-fold domains"/>
    <property type="match status" value="1"/>
</dbReference>
<dbReference type="InterPro" id="IPR012302">
    <property type="entry name" value="Malic_NAD-bd"/>
</dbReference>
<dbReference type="Pfam" id="PF03949">
    <property type="entry name" value="Malic_M"/>
    <property type="match status" value="1"/>
</dbReference>
<dbReference type="GO" id="GO:0006108">
    <property type="term" value="P:malate metabolic process"/>
    <property type="evidence" value="ECO:0007669"/>
    <property type="project" value="TreeGrafter"/>
</dbReference>
<dbReference type="Gene3D" id="3.40.50.720">
    <property type="entry name" value="NAD(P)-binding Rossmann-like Domain"/>
    <property type="match status" value="1"/>
</dbReference>
<proteinExistence type="predicted"/>
<dbReference type="GO" id="GO:0005829">
    <property type="term" value="C:cytosol"/>
    <property type="evidence" value="ECO:0007669"/>
    <property type="project" value="TreeGrafter"/>
</dbReference>
<name>A0A850R1Y8_PHODD</name>
<dbReference type="EMBL" id="JABXOR010001302">
    <property type="protein sequence ID" value="NVP02558.1"/>
    <property type="molecule type" value="Genomic_DNA"/>
</dbReference>
<dbReference type="Proteomes" id="UP000533429">
    <property type="component" value="Unassembled WGS sequence"/>
</dbReference>
<evidence type="ECO:0000259" key="1">
    <source>
        <dbReference type="Pfam" id="PF03949"/>
    </source>
</evidence>
<dbReference type="PANTHER" id="PTHR23406">
    <property type="entry name" value="MALIC ENZYME-RELATED"/>
    <property type="match status" value="1"/>
</dbReference>
<dbReference type="EC" id="1.1.1.38" evidence="2"/>
<dbReference type="GO" id="GO:0004470">
    <property type="term" value="F:malic enzyme activity"/>
    <property type="evidence" value="ECO:0007669"/>
    <property type="project" value="TreeGrafter"/>
</dbReference>
<organism evidence="2 3">
    <name type="scientific">Photobacterium damselae subsp. damselae</name>
    <name type="common">Listonella damsela</name>
    <dbReference type="NCBI Taxonomy" id="85581"/>
    <lineage>
        <taxon>Bacteria</taxon>
        <taxon>Pseudomonadati</taxon>
        <taxon>Pseudomonadota</taxon>
        <taxon>Gammaproteobacteria</taxon>
        <taxon>Vibrionales</taxon>
        <taxon>Vibrionaceae</taxon>
        <taxon>Photobacterium</taxon>
    </lineage>
</organism>
<dbReference type="GO" id="GO:0051287">
    <property type="term" value="F:NAD binding"/>
    <property type="evidence" value="ECO:0007669"/>
    <property type="project" value="InterPro"/>
</dbReference>